<feature type="region of interest" description="Disordered" evidence="1">
    <location>
        <begin position="44"/>
        <end position="87"/>
    </location>
</feature>
<dbReference type="EMBL" id="CAVNYO010000116">
    <property type="protein sequence ID" value="CAK5267014.1"/>
    <property type="molecule type" value="Genomic_DNA"/>
</dbReference>
<dbReference type="EMBL" id="CAVNYO010000462">
    <property type="protein sequence ID" value="CAK5282806.1"/>
    <property type="molecule type" value="Genomic_DNA"/>
</dbReference>
<dbReference type="AlphaFoldDB" id="A0AAD2Q6X8"/>
<name>A0AAD2Q6X8_9AGAR</name>
<evidence type="ECO:0000313" key="5">
    <source>
        <dbReference type="Proteomes" id="UP001295794"/>
    </source>
</evidence>
<dbReference type="Proteomes" id="UP001295794">
    <property type="component" value="Unassembled WGS sequence"/>
</dbReference>
<protein>
    <submittedName>
        <fullName evidence="4">Uncharacterized protein</fullName>
    </submittedName>
</protein>
<reference evidence="4" key="1">
    <citation type="submission" date="2023-11" db="EMBL/GenBank/DDBJ databases">
        <authorList>
            <person name="De Vega J J."/>
            <person name="De Vega J J."/>
        </authorList>
    </citation>
    <scope>NUCLEOTIDE SEQUENCE</scope>
</reference>
<evidence type="ECO:0000313" key="3">
    <source>
        <dbReference type="EMBL" id="CAK5267014.1"/>
    </source>
</evidence>
<organism evidence="4 5">
    <name type="scientific">Mycena citricolor</name>
    <dbReference type="NCBI Taxonomy" id="2018698"/>
    <lineage>
        <taxon>Eukaryota</taxon>
        <taxon>Fungi</taxon>
        <taxon>Dikarya</taxon>
        <taxon>Basidiomycota</taxon>
        <taxon>Agaricomycotina</taxon>
        <taxon>Agaricomycetes</taxon>
        <taxon>Agaricomycetidae</taxon>
        <taxon>Agaricales</taxon>
        <taxon>Marasmiineae</taxon>
        <taxon>Mycenaceae</taxon>
        <taxon>Mycena</taxon>
    </lineage>
</organism>
<evidence type="ECO:0000256" key="1">
    <source>
        <dbReference type="SAM" id="MobiDB-lite"/>
    </source>
</evidence>
<keyword evidence="5" id="KW-1185">Reference proteome</keyword>
<proteinExistence type="predicted"/>
<evidence type="ECO:0000313" key="2">
    <source>
        <dbReference type="EMBL" id="CAK5266328.1"/>
    </source>
</evidence>
<dbReference type="EMBL" id="CAVNYO010000109">
    <property type="protein sequence ID" value="CAK5266328.1"/>
    <property type="molecule type" value="Genomic_DNA"/>
</dbReference>
<accession>A0AAD2Q6X8</accession>
<comment type="caution">
    <text evidence="4">The sequence shown here is derived from an EMBL/GenBank/DDBJ whole genome shotgun (WGS) entry which is preliminary data.</text>
</comment>
<evidence type="ECO:0000313" key="4">
    <source>
        <dbReference type="EMBL" id="CAK5282806.1"/>
    </source>
</evidence>
<gene>
    <name evidence="4" type="ORF">MYCIT1_LOCUS34865</name>
    <name evidence="2" type="ORF">MYCIT1_LOCUS8026</name>
    <name evidence="3" type="ORF">MYCIT1_LOCUS9179</name>
</gene>
<sequence length="87" mass="8938">MTDSTQVEPTTTTTTTTTAPVIAEEPHKKHGVSAIVDKIIHPHGHAHHKSHEAKTEDVPSVPVAVPQEASDGPAHMAPAGSAVGGVL</sequence>